<organism evidence="1 2">
    <name type="scientific">Vibrio phage 1.026.O._10N.222.49.C7</name>
    <dbReference type="NCBI Taxonomy" id="1881421"/>
    <lineage>
        <taxon>Viruses</taxon>
        <taxon>Duplodnaviria</taxon>
        <taxon>Heunggongvirae</taxon>
        <taxon>Uroviricota</taxon>
        <taxon>Caudoviricetes</taxon>
        <taxon>Schitoviridae</taxon>
        <taxon>Pontosvirinae</taxon>
        <taxon>Nahantvirus</taxon>
        <taxon>Nahantvirus 49C7</taxon>
    </lineage>
</organism>
<name>A0A2I7QMK3_9CAUD</name>
<evidence type="ECO:0008006" key="3">
    <source>
        <dbReference type="Google" id="ProtNLM"/>
    </source>
</evidence>
<reference evidence="1 2" key="1">
    <citation type="submission" date="2017-11" db="EMBL/GenBank/DDBJ databases">
        <title>A major lineage of nontailed dsDNA viruses as unrecognized killers of marine bacteria.</title>
        <authorList>
            <person name="Kauffman K.M."/>
            <person name="Hussain F.A."/>
            <person name="Yang J."/>
            <person name="Arevalo P."/>
            <person name="Brown J.M."/>
            <person name="Chang W.K."/>
            <person name="VanInsberghe D."/>
            <person name="Elsherbini J."/>
            <person name="Cutler M.B."/>
            <person name="Kelly L."/>
            <person name="Polz M.F."/>
        </authorList>
    </citation>
    <scope>NUCLEOTIDE SEQUENCE [LARGE SCALE GENOMIC DNA]</scope>
</reference>
<sequence>MTDTTEDLKLQTLKKKADMLGVTYHPSIGMDKLKEKVDAKMAETPTTDPVNDGAIKVLDKGGEATAKRREASKLVRIIINTRDPNKKDWPGEIFSVGNRTAGFYKKYVPYGIEWHVPQIIFNTIRDKKVQVFVASTDSKGRKIKAPRIISAYSVEVLDPLTAEELADLAKAQQASGRLEEGNE</sequence>
<accession>A0A2I7QMK3</accession>
<proteinExistence type="predicted"/>
<dbReference type="EMBL" id="MG592410">
    <property type="protein sequence ID" value="AUR82612.1"/>
    <property type="molecule type" value="Genomic_DNA"/>
</dbReference>
<evidence type="ECO:0000313" key="2">
    <source>
        <dbReference type="Proteomes" id="UP000267098"/>
    </source>
</evidence>
<protein>
    <recommendedName>
        <fullName evidence="3">Coil containing protein</fullName>
    </recommendedName>
</protein>
<gene>
    <name evidence="1" type="ORF">NVP1026O_021</name>
</gene>
<dbReference type="Proteomes" id="UP000267098">
    <property type="component" value="Segment"/>
</dbReference>
<keyword evidence="2" id="KW-1185">Reference proteome</keyword>
<evidence type="ECO:0000313" key="1">
    <source>
        <dbReference type="EMBL" id="AUR82612.1"/>
    </source>
</evidence>